<keyword evidence="7 17" id="KW-0235">DNA replication</keyword>
<dbReference type="InterPro" id="IPR029060">
    <property type="entry name" value="PIN-like_dom_sf"/>
</dbReference>
<dbReference type="Gene3D" id="3.40.50.1010">
    <property type="entry name" value="5'-nuclease"/>
    <property type="match status" value="1"/>
</dbReference>
<protein>
    <recommendedName>
        <fullName evidence="4 16">DNA polymerase I</fullName>
        <ecNumber evidence="3 16">2.7.7.7</ecNumber>
    </recommendedName>
</protein>
<comment type="function">
    <text evidence="17">In addition to polymerase activity, this DNA polymerase exhibits 3'-5' and 5'-3' exonuclease activity.</text>
</comment>
<evidence type="ECO:0000256" key="9">
    <source>
        <dbReference type="ARBA" id="ARBA00022763"/>
    </source>
</evidence>
<evidence type="ECO:0000256" key="8">
    <source>
        <dbReference type="ARBA" id="ARBA00022722"/>
    </source>
</evidence>
<dbReference type="SMART" id="SM00475">
    <property type="entry name" value="53EXOc"/>
    <property type="match status" value="1"/>
</dbReference>
<dbReference type="SMART" id="SM00482">
    <property type="entry name" value="POLAc"/>
    <property type="match status" value="1"/>
</dbReference>
<feature type="compositionally biased region" description="Polar residues" evidence="18">
    <location>
        <begin position="291"/>
        <end position="308"/>
    </location>
</feature>
<evidence type="ECO:0000256" key="15">
    <source>
        <dbReference type="ARBA" id="ARBA00049244"/>
    </source>
</evidence>
<dbReference type="InterPro" id="IPR020046">
    <property type="entry name" value="5-3_exonucl_a-hlix_arch_N"/>
</dbReference>
<evidence type="ECO:0000256" key="6">
    <source>
        <dbReference type="ARBA" id="ARBA00022695"/>
    </source>
</evidence>
<proteinExistence type="inferred from homology"/>
<dbReference type="Gene3D" id="1.10.150.20">
    <property type="entry name" value="5' to 3' exonuclease, C-terminal subdomain"/>
    <property type="match status" value="2"/>
</dbReference>
<dbReference type="Gene3D" id="3.30.70.370">
    <property type="match status" value="1"/>
</dbReference>
<reference evidence="22" key="1">
    <citation type="submission" date="2022-06" db="EMBL/GenBank/DDBJ databases">
        <title>Alkalimarinus sp. nov., isolated from gut of a Alitta virens.</title>
        <authorList>
            <person name="Yang A.I."/>
            <person name="Shin N.-R."/>
        </authorList>
    </citation>
    <scope>NUCLEOTIDE SEQUENCE</scope>
    <source>
        <strain evidence="22">A2M4</strain>
    </source>
</reference>
<keyword evidence="10 17" id="KW-0378">Hydrolase</keyword>
<dbReference type="SUPFAM" id="SSF88723">
    <property type="entry name" value="PIN domain-like"/>
    <property type="match status" value="1"/>
</dbReference>
<dbReference type="InterPro" id="IPR001098">
    <property type="entry name" value="DNA-dir_DNA_pol_A_palm_dom"/>
</dbReference>
<dbReference type="Proteomes" id="UP001163739">
    <property type="component" value="Chromosome"/>
</dbReference>
<dbReference type="SUPFAM" id="SSF56672">
    <property type="entry name" value="DNA/RNA polymerases"/>
    <property type="match status" value="1"/>
</dbReference>
<dbReference type="InterPro" id="IPR002298">
    <property type="entry name" value="DNA_polymerase_A"/>
</dbReference>
<feature type="region of interest" description="Disordered" evidence="18">
    <location>
        <begin position="287"/>
        <end position="311"/>
    </location>
</feature>
<dbReference type="NCBIfam" id="NF004397">
    <property type="entry name" value="PRK05755.1"/>
    <property type="match status" value="1"/>
</dbReference>
<dbReference type="InterPro" id="IPR036279">
    <property type="entry name" value="5-3_exonuclease_C_sf"/>
</dbReference>
<dbReference type="InterPro" id="IPR012337">
    <property type="entry name" value="RNaseH-like_sf"/>
</dbReference>
<dbReference type="NCBIfam" id="TIGR00593">
    <property type="entry name" value="pola"/>
    <property type="match status" value="1"/>
</dbReference>
<evidence type="ECO:0000256" key="7">
    <source>
        <dbReference type="ARBA" id="ARBA00022705"/>
    </source>
</evidence>
<dbReference type="PROSITE" id="PS00447">
    <property type="entry name" value="DNA_POLYMERASE_A"/>
    <property type="match status" value="1"/>
</dbReference>
<evidence type="ECO:0000256" key="3">
    <source>
        <dbReference type="ARBA" id="ARBA00012417"/>
    </source>
</evidence>
<gene>
    <name evidence="17 22" type="primary">polA</name>
    <name evidence="22" type="ORF">NKI27_18105</name>
</gene>
<dbReference type="PANTHER" id="PTHR10133:SF27">
    <property type="entry name" value="DNA POLYMERASE NU"/>
    <property type="match status" value="1"/>
</dbReference>
<evidence type="ECO:0000259" key="19">
    <source>
        <dbReference type="SMART" id="SM00474"/>
    </source>
</evidence>
<evidence type="ECO:0000313" key="23">
    <source>
        <dbReference type="Proteomes" id="UP001163739"/>
    </source>
</evidence>
<evidence type="ECO:0000259" key="21">
    <source>
        <dbReference type="SMART" id="SM00482"/>
    </source>
</evidence>
<dbReference type="Gene3D" id="1.20.1060.10">
    <property type="entry name" value="Taq DNA Polymerase, Chain T, domain 4"/>
    <property type="match status" value="1"/>
</dbReference>
<dbReference type="CDD" id="cd06139">
    <property type="entry name" value="DNA_polA_I_Ecoli_like_exo"/>
    <property type="match status" value="1"/>
</dbReference>
<keyword evidence="13 17" id="KW-0238">DNA-binding</keyword>
<dbReference type="EC" id="2.7.7.7" evidence="3 16"/>
<evidence type="ECO:0000256" key="17">
    <source>
        <dbReference type="RuleBase" id="RU004460"/>
    </source>
</evidence>
<evidence type="ECO:0000256" key="12">
    <source>
        <dbReference type="ARBA" id="ARBA00022932"/>
    </source>
</evidence>
<evidence type="ECO:0000256" key="11">
    <source>
        <dbReference type="ARBA" id="ARBA00022839"/>
    </source>
</evidence>
<dbReference type="InterPro" id="IPR018320">
    <property type="entry name" value="DNA_polymerase_1"/>
</dbReference>
<dbReference type="InterPro" id="IPR020045">
    <property type="entry name" value="DNA_polI_H3TH"/>
</dbReference>
<dbReference type="Gene3D" id="3.30.420.10">
    <property type="entry name" value="Ribonuclease H-like superfamily/Ribonuclease H"/>
    <property type="match status" value="1"/>
</dbReference>
<dbReference type="Pfam" id="PF02739">
    <property type="entry name" value="5_3_exonuc_N"/>
    <property type="match status" value="1"/>
</dbReference>
<organism evidence="22 23">
    <name type="scientific">Alkalimarinus alittae</name>
    <dbReference type="NCBI Taxonomy" id="2961619"/>
    <lineage>
        <taxon>Bacteria</taxon>
        <taxon>Pseudomonadati</taxon>
        <taxon>Pseudomonadota</taxon>
        <taxon>Gammaproteobacteria</taxon>
        <taxon>Alteromonadales</taxon>
        <taxon>Alteromonadaceae</taxon>
        <taxon>Alkalimarinus</taxon>
    </lineage>
</organism>
<dbReference type="Pfam" id="PF01367">
    <property type="entry name" value="5_3_exonuc"/>
    <property type="match status" value="1"/>
</dbReference>
<comment type="subunit">
    <text evidence="2">Single-chain monomer with multiple functions.</text>
</comment>
<dbReference type="SMART" id="SM00279">
    <property type="entry name" value="HhH2"/>
    <property type="match status" value="1"/>
</dbReference>
<feature type="domain" description="5'-3' exonuclease" evidence="20">
    <location>
        <begin position="8"/>
        <end position="262"/>
    </location>
</feature>
<evidence type="ECO:0000256" key="16">
    <source>
        <dbReference type="NCBIfam" id="TIGR00593"/>
    </source>
</evidence>
<dbReference type="InterPro" id="IPR019760">
    <property type="entry name" value="DNA-dir_DNA_pol_A_CS"/>
</dbReference>
<evidence type="ECO:0000256" key="4">
    <source>
        <dbReference type="ARBA" id="ARBA00020311"/>
    </source>
</evidence>
<dbReference type="EMBL" id="CP100390">
    <property type="protein sequence ID" value="UZE95937.1"/>
    <property type="molecule type" value="Genomic_DNA"/>
</dbReference>
<dbReference type="InterPro" id="IPR002421">
    <property type="entry name" value="5-3_exonuclease"/>
</dbReference>
<dbReference type="InterPro" id="IPR002562">
    <property type="entry name" value="3'-5'_exonuclease_dom"/>
</dbReference>
<keyword evidence="12 17" id="KW-0239">DNA-directed DNA polymerase</keyword>
<comment type="similarity">
    <text evidence="1 17">Belongs to the DNA polymerase type-A family.</text>
</comment>
<dbReference type="PRINTS" id="PR00868">
    <property type="entry name" value="DNAPOLI"/>
</dbReference>
<evidence type="ECO:0000313" key="22">
    <source>
        <dbReference type="EMBL" id="UZE95937.1"/>
    </source>
</evidence>
<dbReference type="Pfam" id="PF00476">
    <property type="entry name" value="DNA_pol_A"/>
    <property type="match status" value="1"/>
</dbReference>
<evidence type="ECO:0000256" key="18">
    <source>
        <dbReference type="SAM" id="MobiDB-lite"/>
    </source>
</evidence>
<keyword evidence="6 17" id="KW-0548">Nucleotidyltransferase</keyword>
<keyword evidence="11 17" id="KW-0269">Exonuclease</keyword>
<dbReference type="InterPro" id="IPR043502">
    <property type="entry name" value="DNA/RNA_pol_sf"/>
</dbReference>
<dbReference type="RefSeq" id="WP_265047420.1">
    <property type="nucleotide sequence ID" value="NZ_CP100390.1"/>
</dbReference>
<dbReference type="CDD" id="cd08637">
    <property type="entry name" value="DNA_pol_A_pol_I_C"/>
    <property type="match status" value="1"/>
</dbReference>
<accession>A0ABY6N1E7</accession>
<dbReference type="SMART" id="SM00474">
    <property type="entry name" value="35EXOc"/>
    <property type="match status" value="1"/>
</dbReference>
<keyword evidence="23" id="KW-1185">Reference proteome</keyword>
<dbReference type="SUPFAM" id="SSF53098">
    <property type="entry name" value="Ribonuclease H-like"/>
    <property type="match status" value="1"/>
</dbReference>
<dbReference type="Pfam" id="PF01612">
    <property type="entry name" value="DNA_pol_A_exo1"/>
    <property type="match status" value="1"/>
</dbReference>
<comment type="catalytic activity">
    <reaction evidence="15 17">
        <text>DNA(n) + a 2'-deoxyribonucleoside 5'-triphosphate = DNA(n+1) + diphosphate</text>
        <dbReference type="Rhea" id="RHEA:22508"/>
        <dbReference type="Rhea" id="RHEA-COMP:17339"/>
        <dbReference type="Rhea" id="RHEA-COMP:17340"/>
        <dbReference type="ChEBI" id="CHEBI:33019"/>
        <dbReference type="ChEBI" id="CHEBI:61560"/>
        <dbReference type="ChEBI" id="CHEBI:173112"/>
        <dbReference type="EC" id="2.7.7.7"/>
    </reaction>
</comment>
<dbReference type="CDD" id="cd09859">
    <property type="entry name" value="PIN_53EXO"/>
    <property type="match status" value="1"/>
</dbReference>
<evidence type="ECO:0000256" key="1">
    <source>
        <dbReference type="ARBA" id="ARBA00007705"/>
    </source>
</evidence>
<keyword evidence="5 17" id="KW-0808">Transferase</keyword>
<dbReference type="GO" id="GO:0003887">
    <property type="term" value="F:DNA-directed DNA polymerase activity"/>
    <property type="evidence" value="ECO:0007669"/>
    <property type="project" value="UniProtKB-EC"/>
</dbReference>
<dbReference type="PANTHER" id="PTHR10133">
    <property type="entry name" value="DNA POLYMERASE I"/>
    <property type="match status" value="1"/>
</dbReference>
<dbReference type="InterPro" id="IPR036397">
    <property type="entry name" value="RNaseH_sf"/>
</dbReference>
<evidence type="ECO:0000256" key="13">
    <source>
        <dbReference type="ARBA" id="ARBA00023125"/>
    </source>
</evidence>
<name>A0ABY6N1E7_9ALTE</name>
<evidence type="ECO:0000256" key="14">
    <source>
        <dbReference type="ARBA" id="ARBA00023204"/>
    </source>
</evidence>
<sequence>MSKAQINKPVLLVDGSSYLFRAFHALPPLITSKGQPTGAIKGVINMIKRLQTDYPESKIIIIFDAKGKNFRHDLYDQYKANRPPMPEDLRSQIEPIHEIIKAMGLPLIIVPDVEADDVIGTLATEASQKGIDTIISTGDKDMAQLVSPHVTLMNTMTNVYMDQAGVKEKFGVTPEQIIDYLALVGDTVDNIPGVPKCGPKTAVKWLDQHGTLDAVMENAADVKGKIGENLRNSLELLPLSYKLATIQTDVELDQGLDQIEHDAINNERLLALFKEYEFKSWINQLDKGDSTADTPNDSTATEDPSTSPEPAISVNYETVLTQASFDNWLDQLSKADLFAFDTETTSLNYMDAQIVGVSFCVTPGEAAYVPFGHDYMGAPEQLDRNAVLDALKPLLEDESKKKVGQNLKYDMNVLANHGIRLRGIAEDTMLESYVVNSVLTRHDMDSLAKKYLNHATIHFEDIAGKGAKQLTFNAIEIEKAAPYAAEDADITLRLHQKLSQALNEMPSLEPVYRDIELPLVPIIADIERDGALVDAHLLGVQSKELEGRLLQLEREAFDLAGEAFNLSSPKQLQTIFFEKLELPVIKKTPKGQPSTAEPVLQELALDYPLPKVILEYRGLSKLKSTYTDKLPLQINPSTGRIHTSYHQAVTATGRLSSSDPNLQNIPIRTQEGRRVRQAFVAPKGYKLVAADYSQIELRIMAHLSQDVGLLNAFSEGLDVHKATAAEVFGVATDEVTTDQRRSAKAINFGLIYGMSAFGLARQIKVDRKTAQSYIDRYFERYPGVLDYMDRIRKQAHDDEYVETLFGRRLYLPEINANNKMRQQAAERTAINAPMQGSAADIIKKAMINVSKWLTESTLDARMIMQVHDELVLEVREDLVDEVTAGLLEKMESAARLDVPLLVETGVGNNWDEAH</sequence>
<evidence type="ECO:0000256" key="5">
    <source>
        <dbReference type="ARBA" id="ARBA00022679"/>
    </source>
</evidence>
<feature type="domain" description="DNA-directed DNA polymerase family A palm" evidence="21">
    <location>
        <begin position="672"/>
        <end position="878"/>
    </location>
</feature>
<keyword evidence="8" id="KW-0540">Nuclease</keyword>
<evidence type="ECO:0000256" key="10">
    <source>
        <dbReference type="ARBA" id="ARBA00022801"/>
    </source>
</evidence>
<keyword evidence="14 17" id="KW-0234">DNA repair</keyword>
<keyword evidence="9 17" id="KW-0227">DNA damage</keyword>
<dbReference type="CDD" id="cd09898">
    <property type="entry name" value="H3TH_53EXO"/>
    <property type="match status" value="1"/>
</dbReference>
<dbReference type="SUPFAM" id="SSF47807">
    <property type="entry name" value="5' to 3' exonuclease, C-terminal subdomain"/>
    <property type="match status" value="1"/>
</dbReference>
<dbReference type="InterPro" id="IPR008918">
    <property type="entry name" value="HhH2"/>
</dbReference>
<evidence type="ECO:0000259" key="20">
    <source>
        <dbReference type="SMART" id="SM00475"/>
    </source>
</evidence>
<evidence type="ECO:0000256" key="2">
    <source>
        <dbReference type="ARBA" id="ARBA00011541"/>
    </source>
</evidence>
<feature type="domain" description="3'-5' exonuclease" evidence="19">
    <location>
        <begin position="316"/>
        <end position="503"/>
    </location>
</feature>